<dbReference type="CDD" id="cd01335">
    <property type="entry name" value="Radical_SAM"/>
    <property type="match status" value="1"/>
</dbReference>
<feature type="domain" description="Radical SAM core" evidence="5">
    <location>
        <begin position="53"/>
        <end position="190"/>
    </location>
</feature>
<evidence type="ECO:0000313" key="8">
    <source>
        <dbReference type="Proteomes" id="UP000798488"/>
    </source>
</evidence>
<protein>
    <submittedName>
        <fullName evidence="7">Antilisterial bacteriocin subtilosin biosynthesis protein AlbA</fullName>
    </submittedName>
</protein>
<keyword evidence="4" id="KW-0411">Iron-sulfur</keyword>
<proteinExistence type="predicted"/>
<dbReference type="OrthoDB" id="9810775at2"/>
<dbReference type="SUPFAM" id="SSF102114">
    <property type="entry name" value="Radical SAM enzymes"/>
    <property type="match status" value="1"/>
</dbReference>
<dbReference type="RefSeq" id="WP_161821974.1">
    <property type="nucleotide sequence ID" value="NZ_LSRS01000003.1"/>
</dbReference>
<dbReference type="InterPro" id="IPR026351">
    <property type="entry name" value="rSAM_ArsS-like"/>
</dbReference>
<dbReference type="InterPro" id="IPR024521">
    <property type="entry name" value="ArsS-like_C"/>
</dbReference>
<dbReference type="AlphaFoldDB" id="A0A9D2WQE1"/>
<evidence type="ECO:0000259" key="5">
    <source>
        <dbReference type="Pfam" id="PF04055"/>
    </source>
</evidence>
<dbReference type="InterPro" id="IPR058240">
    <property type="entry name" value="rSAM_sf"/>
</dbReference>
<evidence type="ECO:0000256" key="4">
    <source>
        <dbReference type="ARBA" id="ARBA00023014"/>
    </source>
</evidence>
<dbReference type="PANTHER" id="PTHR43728">
    <property type="entry name" value="SLR0304 PROTEIN"/>
    <property type="match status" value="1"/>
</dbReference>
<keyword evidence="2" id="KW-0479">Metal-binding</keyword>
<dbReference type="GO" id="GO:0003824">
    <property type="term" value="F:catalytic activity"/>
    <property type="evidence" value="ECO:0007669"/>
    <property type="project" value="InterPro"/>
</dbReference>
<keyword evidence="1" id="KW-0949">S-adenosyl-L-methionine</keyword>
<dbReference type="InterPro" id="IPR013785">
    <property type="entry name" value="Aldolase_TIM"/>
</dbReference>
<evidence type="ECO:0000256" key="3">
    <source>
        <dbReference type="ARBA" id="ARBA00023004"/>
    </source>
</evidence>
<gene>
    <name evidence="7" type="primary">albA_1</name>
    <name evidence="7" type="ORF">SPSYN_01667</name>
</gene>
<dbReference type="EMBL" id="LSRS01000003">
    <property type="protein sequence ID" value="KAF1085524.1"/>
    <property type="molecule type" value="Genomic_DNA"/>
</dbReference>
<dbReference type="NCBIfam" id="TIGR04167">
    <property type="entry name" value="rSAM_SeCys"/>
    <property type="match status" value="1"/>
</dbReference>
<evidence type="ECO:0000256" key="1">
    <source>
        <dbReference type="ARBA" id="ARBA00022691"/>
    </source>
</evidence>
<dbReference type="InterPro" id="IPR007197">
    <property type="entry name" value="rSAM"/>
</dbReference>
<evidence type="ECO:0000259" key="6">
    <source>
        <dbReference type="Pfam" id="PF12345"/>
    </source>
</evidence>
<dbReference type="Pfam" id="PF12345">
    <property type="entry name" value="DUF3641"/>
    <property type="match status" value="1"/>
</dbReference>
<comment type="caution">
    <text evidence="7">The sequence shown here is derived from an EMBL/GenBank/DDBJ whole genome shotgun (WGS) entry which is preliminary data.</text>
</comment>
<dbReference type="Proteomes" id="UP000798488">
    <property type="component" value="Unassembled WGS sequence"/>
</dbReference>
<dbReference type="PANTHER" id="PTHR43728:SF1">
    <property type="entry name" value="FE-S OXIDOREDUCTASE"/>
    <property type="match status" value="1"/>
</dbReference>
<accession>A0A9D2WQE1</accession>
<organism evidence="7 8">
    <name type="scientific">Sporotomaculum syntrophicum</name>
    <dbReference type="NCBI Taxonomy" id="182264"/>
    <lineage>
        <taxon>Bacteria</taxon>
        <taxon>Bacillati</taxon>
        <taxon>Bacillota</taxon>
        <taxon>Clostridia</taxon>
        <taxon>Eubacteriales</taxon>
        <taxon>Desulfallaceae</taxon>
        <taxon>Sporotomaculum</taxon>
    </lineage>
</organism>
<sequence>MALSSTTPEYLPGNEPEQLHYLNDIENLVPFERRIKETGLFPLTADDISVLQVNVGKVCNLSCKHCHVNAGPNRTESMSRETMTRCLDVLAGNTGITTLDITGGAPELNPHLPWFIEQAAGMGRKVMLRTNLTVLEQEQTAYLAEYYAAQRVEIIASLPYYQGKTADRQRGQGVFEASIRVLKHLNELGYGQAGSPLQLNLAYNPGGAFLPPDQQAIEADYHRELADRYGVVFNRLYTLTNMPLGRFLVFLQQSGNSDRYLERLAGAYNPVAVTRVMCRNMISVGWDGRLYDCDFNQALGLLCAPDVPGHIDDFDLEALQNRRIVVANHCYACTAGAGSSCGGAIAG</sequence>
<name>A0A9D2WQE1_9FIRM</name>
<dbReference type="GO" id="GO:0051536">
    <property type="term" value="F:iron-sulfur cluster binding"/>
    <property type="evidence" value="ECO:0007669"/>
    <property type="project" value="UniProtKB-KW"/>
</dbReference>
<feature type="domain" description="Arsenosugar biosynthesis radical SAM protein ArsS-like C-terminal" evidence="6">
    <location>
        <begin position="210"/>
        <end position="344"/>
    </location>
</feature>
<evidence type="ECO:0000256" key="2">
    <source>
        <dbReference type="ARBA" id="ARBA00022723"/>
    </source>
</evidence>
<reference evidence="7" key="1">
    <citation type="submission" date="2016-02" db="EMBL/GenBank/DDBJ databases">
        <title>Draft Genome Sequence of Sporotomaculum syntrophicum Strain FB, a Syntrophic Benzoate Degrader.</title>
        <authorList>
            <person name="Nobu M.K."/>
            <person name="Narihiro T."/>
            <person name="Qiu Y.-L."/>
            <person name="Ohashi A."/>
            <person name="Liu W.-T."/>
            <person name="Yuji S."/>
        </authorList>
    </citation>
    <scope>NUCLEOTIDE SEQUENCE</scope>
    <source>
        <strain evidence="7">FB</strain>
    </source>
</reference>
<dbReference type="SFLD" id="SFLDS00029">
    <property type="entry name" value="Radical_SAM"/>
    <property type="match status" value="1"/>
</dbReference>
<evidence type="ECO:0000313" key="7">
    <source>
        <dbReference type="EMBL" id="KAF1085524.1"/>
    </source>
</evidence>
<keyword evidence="3" id="KW-0408">Iron</keyword>
<dbReference type="Gene3D" id="3.20.20.70">
    <property type="entry name" value="Aldolase class I"/>
    <property type="match status" value="1"/>
</dbReference>
<dbReference type="SFLD" id="SFLDG01067">
    <property type="entry name" value="SPASM/twitch_domain_containing"/>
    <property type="match status" value="1"/>
</dbReference>
<keyword evidence="8" id="KW-1185">Reference proteome</keyword>
<dbReference type="Pfam" id="PF04055">
    <property type="entry name" value="Radical_SAM"/>
    <property type="match status" value="1"/>
</dbReference>
<dbReference type="GO" id="GO:0046872">
    <property type="term" value="F:metal ion binding"/>
    <property type="evidence" value="ECO:0007669"/>
    <property type="project" value="UniProtKB-KW"/>
</dbReference>